<feature type="compositionally biased region" description="Acidic residues" evidence="8">
    <location>
        <begin position="38"/>
        <end position="58"/>
    </location>
</feature>
<name>A0A6G1H4D0_9PEZI</name>
<evidence type="ECO:0000313" key="12">
    <source>
        <dbReference type="Proteomes" id="UP000800041"/>
    </source>
</evidence>
<dbReference type="InterPro" id="IPR029225">
    <property type="entry name" value="Nse4_Nse3-bd"/>
</dbReference>
<feature type="domain" description="Non-structural maintenance of chromosome element 4 C-terminal" evidence="9">
    <location>
        <begin position="331"/>
        <end position="418"/>
    </location>
</feature>
<evidence type="ECO:0000256" key="7">
    <source>
        <dbReference type="RuleBase" id="RU365071"/>
    </source>
</evidence>
<comment type="similarity">
    <text evidence="2 7">Belongs to the NSE4 family.</text>
</comment>
<keyword evidence="6 7" id="KW-0539">Nucleus</keyword>
<feature type="domain" description="Nse4/EID protein Nse3/MAGE-binding" evidence="10">
    <location>
        <begin position="124"/>
        <end position="177"/>
    </location>
</feature>
<sequence>MEKGKGKRPISQSQIPTPESEEARAKRRRTNDSRSPVSDDEEEQEPDEEEEGDEDEKDQLDYYNPDQPEEERRAVREAQRSHMRYLIENGDELSKPDSRELQKRVEEIDADYKNVRQTTDAAIDSANIVKAAEYVLKGTTQIAHGDGATGIDLEDFVSKCKLFMINGGPPELEDGDDGSDDELPASQARRRRRRQVVDLGDNDEGDDDGDALRWDVLGDFACFMHTKRPPVTGFLLGPLSVQKKVRATQQRRAALGRNTQAVQTQPQELQVKDLERAESSNLTTLCKNILARLQALTASGIANMEAEDEDMSEEEARNTFKKHGLATNWEVPFFEFAINPDSFSQTVENIFYISFLVREGEISIGKDDVGLPTLRPEKPRTIDERREENVTKNQAIFSMDFATWETLIELLQIEEPRIPHREDDGATQVNAKGWYA</sequence>
<feature type="region of interest" description="Disordered" evidence="8">
    <location>
        <begin position="1"/>
        <end position="100"/>
    </location>
</feature>
<dbReference type="OrthoDB" id="361242at2759"/>
<gene>
    <name evidence="11" type="ORF">K402DRAFT_329661</name>
</gene>
<comment type="subunit">
    <text evidence="7">Component of the SMC5-SMC6 complex.</text>
</comment>
<keyword evidence="12" id="KW-1185">Reference proteome</keyword>
<reference evidence="11" key="1">
    <citation type="journal article" date="2020" name="Stud. Mycol.">
        <title>101 Dothideomycetes genomes: a test case for predicting lifestyles and emergence of pathogens.</title>
        <authorList>
            <person name="Haridas S."/>
            <person name="Albert R."/>
            <person name="Binder M."/>
            <person name="Bloem J."/>
            <person name="Labutti K."/>
            <person name="Salamov A."/>
            <person name="Andreopoulos B."/>
            <person name="Baker S."/>
            <person name="Barry K."/>
            <person name="Bills G."/>
            <person name="Bluhm B."/>
            <person name="Cannon C."/>
            <person name="Castanera R."/>
            <person name="Culley D."/>
            <person name="Daum C."/>
            <person name="Ezra D."/>
            <person name="Gonzalez J."/>
            <person name="Henrissat B."/>
            <person name="Kuo A."/>
            <person name="Liang C."/>
            <person name="Lipzen A."/>
            <person name="Lutzoni F."/>
            <person name="Magnuson J."/>
            <person name="Mondo S."/>
            <person name="Nolan M."/>
            <person name="Ohm R."/>
            <person name="Pangilinan J."/>
            <person name="Park H.-J."/>
            <person name="Ramirez L."/>
            <person name="Alfaro M."/>
            <person name="Sun H."/>
            <person name="Tritt A."/>
            <person name="Yoshinaga Y."/>
            <person name="Zwiers L.-H."/>
            <person name="Turgeon B."/>
            <person name="Goodwin S."/>
            <person name="Spatafora J."/>
            <person name="Crous P."/>
            <person name="Grigoriev I."/>
        </authorList>
    </citation>
    <scope>NUCLEOTIDE SEQUENCE</scope>
    <source>
        <strain evidence="11">CBS 113979</strain>
    </source>
</reference>
<dbReference type="GO" id="GO:0005634">
    <property type="term" value="C:nucleus"/>
    <property type="evidence" value="ECO:0007669"/>
    <property type="project" value="UniProtKB-SubCell"/>
</dbReference>
<dbReference type="Pfam" id="PF15412">
    <property type="entry name" value="Nse4-Nse3_bdg"/>
    <property type="match status" value="1"/>
</dbReference>
<feature type="compositionally biased region" description="Basic and acidic residues" evidence="8">
    <location>
        <begin position="70"/>
        <end position="80"/>
    </location>
</feature>
<comment type="function">
    <text evidence="7">Component of the SMC5-SMC6 complex, that promotes sister chromatid alignment after DNA damage and facilitates double-stranded DNA breaks (DSBs) repair via homologous recombination between sister chromatids.</text>
</comment>
<feature type="region of interest" description="Disordered" evidence="8">
    <location>
        <begin position="168"/>
        <end position="205"/>
    </location>
</feature>
<evidence type="ECO:0000256" key="4">
    <source>
        <dbReference type="ARBA" id="ARBA00023172"/>
    </source>
</evidence>
<feature type="compositionally biased region" description="Acidic residues" evidence="8">
    <location>
        <begin position="171"/>
        <end position="183"/>
    </location>
</feature>
<evidence type="ECO:0000256" key="6">
    <source>
        <dbReference type="ARBA" id="ARBA00023242"/>
    </source>
</evidence>
<evidence type="ECO:0000259" key="10">
    <source>
        <dbReference type="Pfam" id="PF15412"/>
    </source>
</evidence>
<organism evidence="11 12">
    <name type="scientific">Aulographum hederae CBS 113979</name>
    <dbReference type="NCBI Taxonomy" id="1176131"/>
    <lineage>
        <taxon>Eukaryota</taxon>
        <taxon>Fungi</taxon>
        <taxon>Dikarya</taxon>
        <taxon>Ascomycota</taxon>
        <taxon>Pezizomycotina</taxon>
        <taxon>Dothideomycetes</taxon>
        <taxon>Pleosporomycetidae</taxon>
        <taxon>Aulographales</taxon>
        <taxon>Aulographaceae</taxon>
    </lineage>
</organism>
<dbReference type="PANTHER" id="PTHR16140">
    <property type="entry name" value="NON-STRUCTURAL MAINTENANCE OF CHROMOSOMES ELEMENT 4"/>
    <property type="match status" value="1"/>
</dbReference>
<keyword evidence="4 7" id="KW-0233">DNA recombination</keyword>
<dbReference type="Pfam" id="PF08743">
    <property type="entry name" value="Nse4_C"/>
    <property type="match status" value="1"/>
</dbReference>
<dbReference type="InterPro" id="IPR014854">
    <property type="entry name" value="Nse4_C"/>
</dbReference>
<dbReference type="Proteomes" id="UP000800041">
    <property type="component" value="Unassembled WGS sequence"/>
</dbReference>
<dbReference type="PANTHER" id="PTHR16140:SF0">
    <property type="entry name" value="NON-STRUCTURAL MAINTENANCE OF CHROMOSOMES ELEMENT 4"/>
    <property type="match status" value="1"/>
</dbReference>
<dbReference type="GO" id="GO:0006310">
    <property type="term" value="P:DNA recombination"/>
    <property type="evidence" value="ECO:0007669"/>
    <property type="project" value="UniProtKB-UniRule"/>
</dbReference>
<evidence type="ECO:0000256" key="2">
    <source>
        <dbReference type="ARBA" id="ARBA00008997"/>
    </source>
</evidence>
<accession>A0A6G1H4D0</accession>
<protein>
    <recommendedName>
        <fullName evidence="7">Non-structural maintenance of chromosomes element 4</fullName>
    </recommendedName>
</protein>
<dbReference type="EMBL" id="ML977150">
    <property type="protein sequence ID" value="KAF1987912.1"/>
    <property type="molecule type" value="Genomic_DNA"/>
</dbReference>
<proteinExistence type="inferred from homology"/>
<dbReference type="GO" id="GO:0006281">
    <property type="term" value="P:DNA repair"/>
    <property type="evidence" value="ECO:0007669"/>
    <property type="project" value="UniProtKB-UniRule"/>
</dbReference>
<evidence type="ECO:0000256" key="3">
    <source>
        <dbReference type="ARBA" id="ARBA00022763"/>
    </source>
</evidence>
<evidence type="ECO:0000256" key="5">
    <source>
        <dbReference type="ARBA" id="ARBA00023204"/>
    </source>
</evidence>
<dbReference type="GO" id="GO:0030915">
    <property type="term" value="C:Smc5-Smc6 complex"/>
    <property type="evidence" value="ECO:0007669"/>
    <property type="project" value="UniProtKB-UniRule"/>
</dbReference>
<dbReference type="AlphaFoldDB" id="A0A6G1H4D0"/>
<evidence type="ECO:0000259" key="9">
    <source>
        <dbReference type="Pfam" id="PF08743"/>
    </source>
</evidence>
<keyword evidence="3 7" id="KW-0227">DNA damage</keyword>
<dbReference type="InterPro" id="IPR027786">
    <property type="entry name" value="Nse4/EID"/>
</dbReference>
<comment type="subcellular location">
    <subcellularLocation>
        <location evidence="1 7">Nucleus</location>
    </subcellularLocation>
</comment>
<keyword evidence="5 7" id="KW-0234">DNA repair</keyword>
<evidence type="ECO:0000313" key="11">
    <source>
        <dbReference type="EMBL" id="KAF1987912.1"/>
    </source>
</evidence>
<evidence type="ECO:0000256" key="1">
    <source>
        <dbReference type="ARBA" id="ARBA00004123"/>
    </source>
</evidence>
<evidence type="ECO:0000256" key="8">
    <source>
        <dbReference type="SAM" id="MobiDB-lite"/>
    </source>
</evidence>